<dbReference type="InterPro" id="IPR000182">
    <property type="entry name" value="GNAT_dom"/>
</dbReference>
<organism evidence="3 4">
    <name type="scientific">Nonomuraea glycinis</name>
    <dbReference type="NCBI Taxonomy" id="2047744"/>
    <lineage>
        <taxon>Bacteria</taxon>
        <taxon>Bacillati</taxon>
        <taxon>Actinomycetota</taxon>
        <taxon>Actinomycetes</taxon>
        <taxon>Streptosporangiales</taxon>
        <taxon>Streptosporangiaceae</taxon>
        <taxon>Nonomuraea</taxon>
    </lineage>
</organism>
<reference evidence="3" key="1">
    <citation type="journal article" date="2014" name="Int. J. Syst. Evol. Microbiol.">
        <title>Complete genome sequence of Corynebacterium casei LMG S-19264T (=DSM 44701T), isolated from a smear-ripened cheese.</title>
        <authorList>
            <consortium name="US DOE Joint Genome Institute (JGI-PGF)"/>
            <person name="Walter F."/>
            <person name="Albersmeier A."/>
            <person name="Kalinowski J."/>
            <person name="Ruckert C."/>
        </authorList>
    </citation>
    <scope>NUCLEOTIDE SEQUENCE</scope>
    <source>
        <strain evidence="3">CGMCC 4.7430</strain>
    </source>
</reference>
<dbReference type="InterPro" id="IPR016181">
    <property type="entry name" value="Acyl_CoA_acyltransferase"/>
</dbReference>
<dbReference type="PANTHER" id="PTHR43792:SF16">
    <property type="entry name" value="N-ACETYLTRANSFERASE DOMAIN-CONTAINING PROTEIN"/>
    <property type="match status" value="1"/>
</dbReference>
<name>A0A918A4Z8_9ACTN</name>
<dbReference type="InterPro" id="IPR051531">
    <property type="entry name" value="N-acetyltransferase"/>
</dbReference>
<proteinExistence type="predicted"/>
<dbReference type="RefSeq" id="WP_189138554.1">
    <property type="nucleotide sequence ID" value="NZ_BMNK01000003.1"/>
</dbReference>
<accession>A0A918A4Z8</accession>
<sequence length="190" mass="20956">MACDRIRLVPLEVADAEEMAEALSGEDLYTFTGGTPPTPAELRERYARQVVGHSPDGREEWHNWIIRTVPDDEAIGYVQATIVDPSRQADIAAGRPAENADPSRRAEDAGSGRRAEVGWVVEVRWQGRGYAAEAARALVAWLDGRGVATVEAHIHPRHEASAAVARQAGLLPTERFDDGERLWRRSRDTP</sequence>
<evidence type="ECO:0000256" key="1">
    <source>
        <dbReference type="SAM" id="MobiDB-lite"/>
    </source>
</evidence>
<feature type="region of interest" description="Disordered" evidence="1">
    <location>
        <begin position="88"/>
        <end position="112"/>
    </location>
</feature>
<feature type="compositionally biased region" description="Basic and acidic residues" evidence="1">
    <location>
        <begin position="101"/>
        <end position="112"/>
    </location>
</feature>
<dbReference type="Proteomes" id="UP000660745">
    <property type="component" value="Unassembled WGS sequence"/>
</dbReference>
<dbReference type="Gene3D" id="3.40.630.30">
    <property type="match status" value="1"/>
</dbReference>
<dbReference type="SUPFAM" id="SSF55729">
    <property type="entry name" value="Acyl-CoA N-acyltransferases (Nat)"/>
    <property type="match status" value="1"/>
</dbReference>
<reference evidence="3" key="2">
    <citation type="submission" date="2020-09" db="EMBL/GenBank/DDBJ databases">
        <authorList>
            <person name="Sun Q."/>
            <person name="Zhou Y."/>
        </authorList>
    </citation>
    <scope>NUCLEOTIDE SEQUENCE</scope>
    <source>
        <strain evidence="3">CGMCC 4.7430</strain>
    </source>
</reference>
<dbReference type="PROSITE" id="PS51186">
    <property type="entry name" value="GNAT"/>
    <property type="match status" value="1"/>
</dbReference>
<protein>
    <submittedName>
        <fullName evidence="3">Acetyltransferase</fullName>
    </submittedName>
</protein>
<dbReference type="PANTHER" id="PTHR43792">
    <property type="entry name" value="GNAT FAMILY, PUTATIVE (AFU_ORTHOLOGUE AFUA_3G00765)-RELATED-RELATED"/>
    <property type="match status" value="1"/>
</dbReference>
<dbReference type="AlphaFoldDB" id="A0A918A4Z8"/>
<dbReference type="GO" id="GO:0016747">
    <property type="term" value="F:acyltransferase activity, transferring groups other than amino-acyl groups"/>
    <property type="evidence" value="ECO:0007669"/>
    <property type="project" value="InterPro"/>
</dbReference>
<feature type="domain" description="N-acetyltransferase" evidence="2">
    <location>
        <begin position="6"/>
        <end position="188"/>
    </location>
</feature>
<dbReference type="EMBL" id="BMNK01000003">
    <property type="protein sequence ID" value="GGP05161.1"/>
    <property type="molecule type" value="Genomic_DNA"/>
</dbReference>
<evidence type="ECO:0000259" key="2">
    <source>
        <dbReference type="PROSITE" id="PS51186"/>
    </source>
</evidence>
<dbReference type="Pfam" id="PF13302">
    <property type="entry name" value="Acetyltransf_3"/>
    <property type="match status" value="1"/>
</dbReference>
<gene>
    <name evidence="3" type="ORF">GCM10012278_23470</name>
</gene>
<comment type="caution">
    <text evidence="3">The sequence shown here is derived from an EMBL/GenBank/DDBJ whole genome shotgun (WGS) entry which is preliminary data.</text>
</comment>
<evidence type="ECO:0000313" key="3">
    <source>
        <dbReference type="EMBL" id="GGP05161.1"/>
    </source>
</evidence>
<evidence type="ECO:0000313" key="4">
    <source>
        <dbReference type="Proteomes" id="UP000660745"/>
    </source>
</evidence>
<keyword evidence="4" id="KW-1185">Reference proteome</keyword>